<dbReference type="KEGG" id="rpc:RPC_1500"/>
<dbReference type="PANTHER" id="PTHR34610:SF4">
    <property type="entry name" value="SLL8027 PROTEIN"/>
    <property type="match status" value="1"/>
</dbReference>
<evidence type="ECO:0000259" key="1">
    <source>
        <dbReference type="Pfam" id="PF13470"/>
    </source>
</evidence>
<gene>
    <name evidence="2" type="ordered locus">RPC_1500</name>
</gene>
<dbReference type="InterPro" id="IPR029060">
    <property type="entry name" value="PIN-like_dom_sf"/>
</dbReference>
<reference evidence="2" key="1">
    <citation type="submission" date="2006-03" db="EMBL/GenBank/DDBJ databases">
        <title>Complete sequence of Rhodopseudomonas palustris BisB18.</title>
        <authorList>
            <consortium name="US DOE Joint Genome Institute"/>
            <person name="Copeland A."/>
            <person name="Lucas S."/>
            <person name="Lapidus A."/>
            <person name="Barry K."/>
            <person name="Detter J.C."/>
            <person name="Glavina del Rio T."/>
            <person name="Hammon N."/>
            <person name="Israni S."/>
            <person name="Dalin E."/>
            <person name="Tice H."/>
            <person name="Pitluck S."/>
            <person name="Chain P."/>
            <person name="Malfatti S."/>
            <person name="Shin M."/>
            <person name="Vergez L."/>
            <person name="Schmutz J."/>
            <person name="Larimer F."/>
            <person name="Land M."/>
            <person name="Hauser L."/>
            <person name="Pelletier D.A."/>
            <person name="Kyrpides N."/>
            <person name="Anderson I."/>
            <person name="Oda Y."/>
            <person name="Harwood C.S."/>
            <person name="Richardson P."/>
        </authorList>
    </citation>
    <scope>NUCLEOTIDE SEQUENCE [LARGE SCALE GENOMIC DNA]</scope>
    <source>
        <strain evidence="2">BisB18</strain>
    </source>
</reference>
<dbReference type="PANTHER" id="PTHR34610">
    <property type="entry name" value="SSL7007 PROTEIN"/>
    <property type="match status" value="1"/>
</dbReference>
<sequence>MLIVVPDVNVLVSRANADRAGRSSTISQKVVQQLVSGVLNGEPVQLAMSFKMLDTYRDVLLRKGYDREAVEQSADGLIALMRYGPIGFDPYLVLGGTPELSVMDVEDGGVLATAYAAHANLLVTDNLKDFAGHDAEAYVTSVARSADGTRRDLYCVIRKRPDGHSLIVVHPADFVRWMESGFKMSADAIKASCGAKPQA</sequence>
<proteinExistence type="predicted"/>
<dbReference type="RefSeq" id="WP_011471967.1">
    <property type="nucleotide sequence ID" value="NC_007925.1"/>
</dbReference>
<dbReference type="InterPro" id="IPR002716">
    <property type="entry name" value="PIN_dom"/>
</dbReference>
<dbReference type="eggNOG" id="COG1569">
    <property type="taxonomic scope" value="Bacteria"/>
</dbReference>
<protein>
    <recommendedName>
        <fullName evidence="1">PIN domain-containing protein</fullName>
    </recommendedName>
</protein>
<dbReference type="STRING" id="316056.RPC_1500"/>
<dbReference type="Pfam" id="PF13470">
    <property type="entry name" value="PIN_3"/>
    <property type="match status" value="1"/>
</dbReference>
<dbReference type="EMBL" id="CP000301">
    <property type="protein sequence ID" value="ABD87062.1"/>
    <property type="molecule type" value="Genomic_DNA"/>
</dbReference>
<evidence type="ECO:0000313" key="2">
    <source>
        <dbReference type="EMBL" id="ABD87062.1"/>
    </source>
</evidence>
<dbReference type="SUPFAM" id="SSF88723">
    <property type="entry name" value="PIN domain-like"/>
    <property type="match status" value="1"/>
</dbReference>
<feature type="domain" description="PIN" evidence="1">
    <location>
        <begin position="30"/>
        <end position="127"/>
    </location>
</feature>
<accession>Q218X4</accession>
<dbReference type="InterPro" id="IPR002850">
    <property type="entry name" value="PIN_toxin-like"/>
</dbReference>
<organism evidence="2">
    <name type="scientific">Rhodopseudomonas palustris (strain BisB18)</name>
    <dbReference type="NCBI Taxonomy" id="316056"/>
    <lineage>
        <taxon>Bacteria</taxon>
        <taxon>Pseudomonadati</taxon>
        <taxon>Pseudomonadota</taxon>
        <taxon>Alphaproteobacteria</taxon>
        <taxon>Hyphomicrobiales</taxon>
        <taxon>Nitrobacteraceae</taxon>
        <taxon>Rhodopseudomonas</taxon>
    </lineage>
</organism>
<name>Q218X4_RHOPB</name>
<dbReference type="AlphaFoldDB" id="Q218X4"/>
<dbReference type="HOGENOM" id="CLU_1472880_0_0_5"/>
<dbReference type="OrthoDB" id="8355653at2"/>